<dbReference type="AlphaFoldDB" id="A0AAN8IU62"/>
<keyword evidence="3" id="KW-1185">Reference proteome</keyword>
<accession>A0AAN8IU62</accession>
<proteinExistence type="predicted"/>
<name>A0AAN8IU62_TRICO</name>
<evidence type="ECO:0000313" key="3">
    <source>
        <dbReference type="Proteomes" id="UP001331761"/>
    </source>
</evidence>
<feature type="non-terminal residue" evidence="2">
    <location>
        <position position="1"/>
    </location>
</feature>
<evidence type="ECO:0000313" key="1">
    <source>
        <dbReference type="EMBL" id="KAK5966007.1"/>
    </source>
</evidence>
<dbReference type="Proteomes" id="UP001331761">
    <property type="component" value="Unassembled WGS sequence"/>
</dbReference>
<comment type="caution">
    <text evidence="2">The sequence shown here is derived from an EMBL/GenBank/DDBJ whole genome shotgun (WGS) entry which is preliminary data.</text>
</comment>
<gene>
    <name evidence="1" type="ORF">GCK32_021204</name>
    <name evidence="2" type="ORF">GCK32_021933</name>
</gene>
<evidence type="ECO:0000313" key="2">
    <source>
        <dbReference type="EMBL" id="KAK5986879.1"/>
    </source>
</evidence>
<dbReference type="EMBL" id="WIXE01000105">
    <property type="protein sequence ID" value="KAK5986879.1"/>
    <property type="molecule type" value="Genomic_DNA"/>
</dbReference>
<sequence>HLLRFDANNTLYAEYDESSGCANFADMREGSHKKCGNDYFLLQGDAMYLARYRLKQVVDGEVTCAALYGDRYPVLIKR</sequence>
<dbReference type="EMBL" id="WIXE01023991">
    <property type="protein sequence ID" value="KAK5966007.1"/>
    <property type="molecule type" value="Genomic_DNA"/>
</dbReference>
<reference evidence="2 3" key="1">
    <citation type="submission" date="2019-10" db="EMBL/GenBank/DDBJ databases">
        <title>Assembly and Annotation for the nematode Trichostrongylus colubriformis.</title>
        <authorList>
            <person name="Martin J."/>
        </authorList>
    </citation>
    <scope>NUCLEOTIDE SEQUENCE [LARGE SCALE GENOMIC DNA]</scope>
    <source>
        <strain evidence="2">G859</strain>
        <tissue evidence="2">Whole worm</tissue>
    </source>
</reference>
<protein>
    <submittedName>
        <fullName evidence="2">Uncharacterized protein</fullName>
    </submittedName>
</protein>
<organism evidence="2 3">
    <name type="scientific">Trichostrongylus colubriformis</name>
    <name type="common">Black scour worm</name>
    <dbReference type="NCBI Taxonomy" id="6319"/>
    <lineage>
        <taxon>Eukaryota</taxon>
        <taxon>Metazoa</taxon>
        <taxon>Ecdysozoa</taxon>
        <taxon>Nematoda</taxon>
        <taxon>Chromadorea</taxon>
        <taxon>Rhabditida</taxon>
        <taxon>Rhabditina</taxon>
        <taxon>Rhabditomorpha</taxon>
        <taxon>Strongyloidea</taxon>
        <taxon>Trichostrongylidae</taxon>
        <taxon>Trichostrongylus</taxon>
    </lineage>
</organism>